<dbReference type="InterPro" id="IPR045054">
    <property type="entry name" value="P4HA-like"/>
</dbReference>
<dbReference type="Pfam" id="PF13640">
    <property type="entry name" value="2OG-FeII_Oxy_3"/>
    <property type="match status" value="1"/>
</dbReference>
<keyword evidence="5" id="KW-0408">Iron</keyword>
<proteinExistence type="predicted"/>
<gene>
    <name evidence="7" type="ORF">PCOR1329_LOCUS79183</name>
</gene>
<name>A0ABN9XUZ8_9DINO</name>
<keyword evidence="2" id="KW-0479">Metal-binding</keyword>
<evidence type="ECO:0000256" key="3">
    <source>
        <dbReference type="ARBA" id="ARBA00022964"/>
    </source>
</evidence>
<evidence type="ECO:0000256" key="5">
    <source>
        <dbReference type="ARBA" id="ARBA00023004"/>
    </source>
</evidence>
<protein>
    <recommendedName>
        <fullName evidence="6">Fe2OG dioxygenase domain-containing protein</fullName>
    </recommendedName>
</protein>
<evidence type="ECO:0000256" key="2">
    <source>
        <dbReference type="ARBA" id="ARBA00022723"/>
    </source>
</evidence>
<comment type="caution">
    <text evidence="7">The sequence shown here is derived from an EMBL/GenBank/DDBJ whole genome shotgun (WGS) entry which is preliminary data.</text>
</comment>
<evidence type="ECO:0000256" key="4">
    <source>
        <dbReference type="ARBA" id="ARBA00023002"/>
    </source>
</evidence>
<dbReference type="InterPro" id="IPR044862">
    <property type="entry name" value="Pro_4_hyd_alph_FE2OG_OXY"/>
</dbReference>
<organism evidence="7 8">
    <name type="scientific">Prorocentrum cordatum</name>
    <dbReference type="NCBI Taxonomy" id="2364126"/>
    <lineage>
        <taxon>Eukaryota</taxon>
        <taxon>Sar</taxon>
        <taxon>Alveolata</taxon>
        <taxon>Dinophyceae</taxon>
        <taxon>Prorocentrales</taxon>
        <taxon>Prorocentraceae</taxon>
        <taxon>Prorocentrum</taxon>
    </lineage>
</organism>
<dbReference type="PROSITE" id="PS51471">
    <property type="entry name" value="FE2OG_OXY"/>
    <property type="match status" value="1"/>
</dbReference>
<comment type="cofactor">
    <cofactor evidence="1">
        <name>L-ascorbate</name>
        <dbReference type="ChEBI" id="CHEBI:38290"/>
    </cofactor>
</comment>
<evidence type="ECO:0000313" key="7">
    <source>
        <dbReference type="EMBL" id="CAK0902612.1"/>
    </source>
</evidence>
<dbReference type="Gene3D" id="2.60.120.620">
    <property type="entry name" value="q2cbj1_9rhob like domain"/>
    <property type="match status" value="1"/>
</dbReference>
<dbReference type="Proteomes" id="UP001189429">
    <property type="component" value="Unassembled WGS sequence"/>
</dbReference>
<evidence type="ECO:0000256" key="1">
    <source>
        <dbReference type="ARBA" id="ARBA00001961"/>
    </source>
</evidence>
<dbReference type="PANTHER" id="PTHR10869">
    <property type="entry name" value="PROLYL 4-HYDROXYLASE ALPHA SUBUNIT"/>
    <property type="match status" value="1"/>
</dbReference>
<feature type="domain" description="Fe2OG dioxygenase" evidence="6">
    <location>
        <begin position="293"/>
        <end position="402"/>
    </location>
</feature>
<keyword evidence="8" id="KW-1185">Reference proteome</keyword>
<dbReference type="EMBL" id="CAUYUJ010021093">
    <property type="protein sequence ID" value="CAK0902612.1"/>
    <property type="molecule type" value="Genomic_DNA"/>
</dbReference>
<dbReference type="SMART" id="SM00702">
    <property type="entry name" value="P4Hc"/>
    <property type="match status" value="1"/>
</dbReference>
<dbReference type="InterPro" id="IPR006620">
    <property type="entry name" value="Pro_4_hyd_alph"/>
</dbReference>
<evidence type="ECO:0000313" key="8">
    <source>
        <dbReference type="Proteomes" id="UP001189429"/>
    </source>
</evidence>
<sequence length="419" mass="47503">MGLLGGNSVTMCRWSLVSSRAGSARSHFGSRAALRRGPSAARWTLAQFWRKDAVGTAGACHELGRGRAGGRRGGRDVRGRRHGLRGAAGVPRVRAQLRLAEVHRHEQREHRADLARVPHGPDGCRNCKDREERCPQFARAYQGLGCEDNPSYMIDVCAHSCNTCHLKDFAARCKHLVDMPESLEPGTINQTFQRMRSIKGLDVEILSEDPWIVKFPKFLTDEEIDFLKDANTRGPWEEASDTGALDEHGRRKKVFSSGRKTDVAWCNCQCQEHPVGKRLVSRISEILRVHPHYMESMQFLRYGKGMYYRAHHDAAAVRRRDDPGNVNKHRIYTFFMYLNDVTKGGGTRFPSLDLEIQPERGSAILWPSVHNHDPWEVDHRTRHEALEVEDGEKLSMNLWWHLGPHALAHYIGCSGAPIR</sequence>
<accession>A0ABN9XUZ8</accession>
<keyword evidence="4" id="KW-0560">Oxidoreductase</keyword>
<dbReference type="PANTHER" id="PTHR10869:SF235">
    <property type="entry name" value="PROCOLLAGEN-PROLINE 4-DIOXYGENASE"/>
    <property type="match status" value="1"/>
</dbReference>
<keyword evidence="3" id="KW-0223">Dioxygenase</keyword>
<evidence type="ECO:0000259" key="6">
    <source>
        <dbReference type="PROSITE" id="PS51471"/>
    </source>
</evidence>
<reference evidence="7" key="1">
    <citation type="submission" date="2023-10" db="EMBL/GenBank/DDBJ databases">
        <authorList>
            <person name="Chen Y."/>
            <person name="Shah S."/>
            <person name="Dougan E. K."/>
            <person name="Thang M."/>
            <person name="Chan C."/>
        </authorList>
    </citation>
    <scope>NUCLEOTIDE SEQUENCE [LARGE SCALE GENOMIC DNA]</scope>
</reference>
<dbReference type="InterPro" id="IPR005123">
    <property type="entry name" value="Oxoglu/Fe-dep_dioxygenase_dom"/>
</dbReference>